<comment type="caution">
    <text evidence="1">The sequence shown here is derived from an EMBL/GenBank/DDBJ whole genome shotgun (WGS) entry which is preliminary data.</text>
</comment>
<dbReference type="AlphaFoldDB" id="A0A0F9PEP9"/>
<evidence type="ECO:0000313" key="1">
    <source>
        <dbReference type="EMBL" id="KKM99520.1"/>
    </source>
</evidence>
<protein>
    <submittedName>
        <fullName evidence="1">Uncharacterized protein</fullName>
    </submittedName>
</protein>
<dbReference type="EMBL" id="LAZR01005487">
    <property type="protein sequence ID" value="KKM99520.1"/>
    <property type="molecule type" value="Genomic_DNA"/>
</dbReference>
<reference evidence="1" key="1">
    <citation type="journal article" date="2015" name="Nature">
        <title>Complex archaea that bridge the gap between prokaryotes and eukaryotes.</title>
        <authorList>
            <person name="Spang A."/>
            <person name="Saw J.H."/>
            <person name="Jorgensen S.L."/>
            <person name="Zaremba-Niedzwiedzka K."/>
            <person name="Martijn J."/>
            <person name="Lind A.E."/>
            <person name="van Eijk R."/>
            <person name="Schleper C."/>
            <person name="Guy L."/>
            <person name="Ettema T.J."/>
        </authorList>
    </citation>
    <scope>NUCLEOTIDE SEQUENCE</scope>
</reference>
<accession>A0A0F9PEP9</accession>
<proteinExistence type="predicted"/>
<feature type="non-terminal residue" evidence="1">
    <location>
        <position position="37"/>
    </location>
</feature>
<name>A0A0F9PEP9_9ZZZZ</name>
<organism evidence="1">
    <name type="scientific">marine sediment metagenome</name>
    <dbReference type="NCBI Taxonomy" id="412755"/>
    <lineage>
        <taxon>unclassified sequences</taxon>
        <taxon>metagenomes</taxon>
        <taxon>ecological metagenomes</taxon>
    </lineage>
</organism>
<sequence length="37" mass="4092">MRNSGKSKQSLLNCGCLPIADNIEEIGETVKNCLILW</sequence>
<gene>
    <name evidence="1" type="ORF">LCGC14_1147010</name>
</gene>